<gene>
    <name evidence="2" type="ORF">KJY40_11645</name>
</gene>
<name>A0ABY3Q8A3_9PSED</name>
<evidence type="ECO:0000313" key="2">
    <source>
        <dbReference type="EMBL" id="UFQ02304.1"/>
    </source>
</evidence>
<proteinExistence type="predicted"/>
<reference evidence="2 3" key="1">
    <citation type="journal article" date="2022" name="Int. J. Syst. Evol. Microbiol.">
        <title>Pseudomonas fitomaticsae sp. nov., isolated at Marimurtra Botanical Garden in Blanes, Catalonia, Spain.</title>
        <authorList>
            <person name="Atanasov K.E."/>
            <person name="Galbis D.M."/>
            <person name="Cornado D."/>
            <person name="Serpico A."/>
            <person name="Sanchez G."/>
            <person name="Bosch M."/>
            <person name="Ferrer A."/>
            <person name="Altabella T."/>
        </authorList>
    </citation>
    <scope>NUCLEOTIDE SEQUENCE [LARGE SCALE GENOMIC DNA]</scope>
    <source>
        <strain evidence="2 3">FIT81</strain>
    </source>
</reference>
<protein>
    <recommendedName>
        <fullName evidence="4">Bacterial Ig-like domain-containing protein</fullName>
    </recommendedName>
</protein>
<keyword evidence="3" id="KW-1185">Reference proteome</keyword>
<accession>A0ABY3Q8A3</accession>
<dbReference type="RefSeq" id="WP_230736941.1">
    <property type="nucleotide sequence ID" value="NZ_CP075567.1"/>
</dbReference>
<organism evidence="2 3">
    <name type="scientific">Pseudomonas fitomaticsae</name>
    <dbReference type="NCBI Taxonomy" id="2837969"/>
    <lineage>
        <taxon>Bacteria</taxon>
        <taxon>Pseudomonadati</taxon>
        <taxon>Pseudomonadota</taxon>
        <taxon>Gammaproteobacteria</taxon>
        <taxon>Pseudomonadales</taxon>
        <taxon>Pseudomonadaceae</taxon>
        <taxon>Pseudomonas</taxon>
    </lineage>
</organism>
<evidence type="ECO:0000313" key="3">
    <source>
        <dbReference type="Proteomes" id="UP001162907"/>
    </source>
</evidence>
<evidence type="ECO:0008006" key="4">
    <source>
        <dbReference type="Google" id="ProtNLM"/>
    </source>
</evidence>
<sequence>MIANSPNANAAAPPPPTIQGNPSTFLLDPQNVRNTLTVEITDPSLQSGDSVSVTFTGDPATGSNGSHTTSAVSAGTVRPMLIRLPFTLTTFNLGQTVTVTYTIIRGSAAPVTSDPLVLYVLTLAQRDLPRASITEADQMGEGRFLNLDGLSLFTLRINAWTLSTRGQFLWLRLLGVNADNSVFDRSYWGPPGNVIADEFNRFGYYETFHSTTDLRSLKHGSVLSLILMVGLQGSQELALAQPFAHRNYIVLTDPTSAPRIERIVDPDGRDVGDQGETLSTSVTLSGVATEPVIVFDGETRLGTAPVITGAWEYSVRGLTTGPHVFTGRYAAGGVSRSWTINVLENREVRIKESTGNTDLNPAAATTALTYVLDYPSQPDDQVSVGWTAAPGTPAAGSYTSLPVAVGATPRELSAPVSLVAFSIGKPVEVTASYVRGGAPAVQLQPLALSVLPIPSNLLISPVIDEAKGTLELDKKDIVAGANLTFGNWIHIARGQRLELTLMGFSANGAVNNRSIWTPDRNAVHQAWVLNPGYTFRLPLDYLLSLEVGTLLSIVFSVRTDQVASSTAVTVFEPRRYTIVDTR</sequence>
<feature type="region of interest" description="Disordered" evidence="1">
    <location>
        <begin position="1"/>
        <end position="23"/>
    </location>
</feature>
<dbReference type="EMBL" id="CP075567">
    <property type="protein sequence ID" value="UFQ02304.1"/>
    <property type="molecule type" value="Genomic_DNA"/>
</dbReference>
<feature type="compositionally biased region" description="Low complexity" evidence="1">
    <location>
        <begin position="1"/>
        <end position="11"/>
    </location>
</feature>
<evidence type="ECO:0000256" key="1">
    <source>
        <dbReference type="SAM" id="MobiDB-lite"/>
    </source>
</evidence>
<dbReference type="Proteomes" id="UP001162907">
    <property type="component" value="Chromosome"/>
</dbReference>